<gene>
    <name evidence="1" type="ORF">AGOR_G00007720</name>
</gene>
<evidence type="ECO:0000313" key="1">
    <source>
        <dbReference type="EMBL" id="KAI1904635.1"/>
    </source>
</evidence>
<organism evidence="1 2">
    <name type="scientific">Albula goreensis</name>
    <dbReference type="NCBI Taxonomy" id="1534307"/>
    <lineage>
        <taxon>Eukaryota</taxon>
        <taxon>Metazoa</taxon>
        <taxon>Chordata</taxon>
        <taxon>Craniata</taxon>
        <taxon>Vertebrata</taxon>
        <taxon>Euteleostomi</taxon>
        <taxon>Actinopterygii</taxon>
        <taxon>Neopterygii</taxon>
        <taxon>Teleostei</taxon>
        <taxon>Albuliformes</taxon>
        <taxon>Albulidae</taxon>
        <taxon>Albula</taxon>
    </lineage>
</organism>
<name>A0A8T3EAZ2_9TELE</name>
<protein>
    <submittedName>
        <fullName evidence="1">Uncharacterized protein</fullName>
    </submittedName>
</protein>
<comment type="caution">
    <text evidence="1">The sequence shown here is derived from an EMBL/GenBank/DDBJ whole genome shotgun (WGS) entry which is preliminary data.</text>
</comment>
<dbReference type="Proteomes" id="UP000829720">
    <property type="component" value="Unassembled WGS sequence"/>
</dbReference>
<keyword evidence="2" id="KW-1185">Reference proteome</keyword>
<proteinExistence type="predicted"/>
<dbReference type="EMBL" id="JAERUA010000001">
    <property type="protein sequence ID" value="KAI1904635.1"/>
    <property type="molecule type" value="Genomic_DNA"/>
</dbReference>
<accession>A0A8T3EAZ2</accession>
<dbReference type="AlphaFoldDB" id="A0A8T3EAZ2"/>
<evidence type="ECO:0000313" key="2">
    <source>
        <dbReference type="Proteomes" id="UP000829720"/>
    </source>
</evidence>
<sequence>MLFVPFSHAGGMQRIYNSLLLQPAIPTHTGRRRASSAIWTTETTPNYKVVFEKPLQDLADMTGVFSQDVIQMDFRTLIS</sequence>
<reference evidence="1" key="1">
    <citation type="submission" date="2021-01" db="EMBL/GenBank/DDBJ databases">
        <authorList>
            <person name="Zahm M."/>
            <person name="Roques C."/>
            <person name="Cabau C."/>
            <person name="Klopp C."/>
            <person name="Donnadieu C."/>
            <person name="Jouanno E."/>
            <person name="Lampietro C."/>
            <person name="Louis A."/>
            <person name="Herpin A."/>
            <person name="Echchiki A."/>
            <person name="Berthelot C."/>
            <person name="Parey E."/>
            <person name="Roest-Crollius H."/>
            <person name="Braasch I."/>
            <person name="Postlethwait J."/>
            <person name="Bobe J."/>
            <person name="Montfort J."/>
            <person name="Bouchez O."/>
            <person name="Begum T."/>
            <person name="Mejri S."/>
            <person name="Adams A."/>
            <person name="Chen W.-J."/>
            <person name="Guiguen Y."/>
        </authorList>
    </citation>
    <scope>NUCLEOTIDE SEQUENCE</scope>
    <source>
        <tissue evidence="1">Blood</tissue>
    </source>
</reference>